<keyword evidence="1" id="KW-1185">Reference proteome</keyword>
<evidence type="ECO:0000313" key="2">
    <source>
        <dbReference type="WBParaSite" id="Pan_g16580.t1"/>
    </source>
</evidence>
<name>A0A7E4V4Q7_PANRE</name>
<dbReference type="Proteomes" id="UP000492821">
    <property type="component" value="Unassembled WGS sequence"/>
</dbReference>
<accession>A0A7E4V4Q7</accession>
<organism evidence="1 2">
    <name type="scientific">Panagrellus redivivus</name>
    <name type="common">Microworm</name>
    <dbReference type="NCBI Taxonomy" id="6233"/>
    <lineage>
        <taxon>Eukaryota</taxon>
        <taxon>Metazoa</taxon>
        <taxon>Ecdysozoa</taxon>
        <taxon>Nematoda</taxon>
        <taxon>Chromadorea</taxon>
        <taxon>Rhabditida</taxon>
        <taxon>Tylenchina</taxon>
        <taxon>Panagrolaimomorpha</taxon>
        <taxon>Panagrolaimoidea</taxon>
        <taxon>Panagrolaimidae</taxon>
        <taxon>Panagrellus</taxon>
    </lineage>
</organism>
<proteinExistence type="predicted"/>
<sequence>MPIDVHVYCDFEDLKQKFNNFNLPHYPANLLSTGEVPDAPDGVNAASIIFHVENVTEAEASTYLKHFSTSPVGPKIILFEGLPFDSNNLIIGISNEECNCTEQHLFIVQ</sequence>
<dbReference type="AlphaFoldDB" id="A0A7E4V4Q7"/>
<reference evidence="1" key="1">
    <citation type="journal article" date="2013" name="Genetics">
        <title>The draft genome and transcriptome of Panagrellus redivivus are shaped by the harsh demands of a free-living lifestyle.</title>
        <authorList>
            <person name="Srinivasan J."/>
            <person name="Dillman A.R."/>
            <person name="Macchietto M.G."/>
            <person name="Heikkinen L."/>
            <person name="Lakso M."/>
            <person name="Fracchia K.M."/>
            <person name="Antoshechkin I."/>
            <person name="Mortazavi A."/>
            <person name="Wong G."/>
            <person name="Sternberg P.W."/>
        </authorList>
    </citation>
    <scope>NUCLEOTIDE SEQUENCE [LARGE SCALE GENOMIC DNA]</scope>
    <source>
        <strain evidence="1">MT8872</strain>
    </source>
</reference>
<reference evidence="2" key="2">
    <citation type="submission" date="2020-10" db="UniProtKB">
        <authorList>
            <consortium name="WormBaseParasite"/>
        </authorList>
    </citation>
    <scope>IDENTIFICATION</scope>
</reference>
<dbReference type="WBParaSite" id="Pan_g16580.t1">
    <property type="protein sequence ID" value="Pan_g16580.t1"/>
    <property type="gene ID" value="Pan_g16580"/>
</dbReference>
<evidence type="ECO:0000313" key="1">
    <source>
        <dbReference type="Proteomes" id="UP000492821"/>
    </source>
</evidence>
<protein>
    <submittedName>
        <fullName evidence="2">RNA-binding protein</fullName>
    </submittedName>
</protein>